<dbReference type="Gene3D" id="3.40.640.10">
    <property type="entry name" value="Type I PLP-dependent aspartate aminotransferase-like (Major domain)"/>
    <property type="match status" value="1"/>
</dbReference>
<sequence length="393" mass="43687">MEEVSENTSCYADFLIQRRAKNLYRQLETCVDERSCIDFSSNDYLGLSKSREALEAAYSYGLKSGIGATGSRLLSGNNTIFKELEQQIAKDKNTEAALVMGSGFQTNITVLSTLLDKSVLGQRAIVFFDRLNHSSLYHAILLAGAEMVRYRHCDMEDLSRLMERYSTDRRPKFVVTETLFGMDGDVQDMERIATLTRQHKAVLYLDEAHATGILGKNGYGLSTNFDLSGITHVIMGTFSKAIGVFGSYIASSTLIKNYLINKCPGLIYSTALPPILLGAIAKAWETVALLSKERKTLLEMASKVRKSLSQEGYNIGNSTNHIVPIILGEEEKALALKKRLLEKRIIVSAVRPPTVPVNTSRIRIALCAFHTKNDITRLLQNIKSTKNLIKDTT</sequence>
<evidence type="ECO:0000313" key="16">
    <source>
        <dbReference type="Proteomes" id="UP000001627"/>
    </source>
</evidence>
<dbReference type="eggNOG" id="COG0156">
    <property type="taxonomic scope" value="Bacteria"/>
</dbReference>
<dbReference type="EMBL" id="CP001431">
    <property type="protein sequence ID" value="ACT69571.1"/>
    <property type="molecule type" value="Genomic_DNA"/>
</dbReference>
<keyword evidence="16" id="KW-1185">Reference proteome</keyword>
<comment type="pathway">
    <text evidence="2">Cofactor biosynthesis; biotin biosynthesis.</text>
</comment>
<dbReference type="Pfam" id="PF00155">
    <property type="entry name" value="Aminotran_1_2"/>
    <property type="match status" value="1"/>
</dbReference>
<dbReference type="HOGENOM" id="CLU_015846_11_2_5"/>
<evidence type="ECO:0000256" key="11">
    <source>
        <dbReference type="ARBA" id="ARBA00033381"/>
    </source>
</evidence>
<dbReference type="RefSeq" id="WP_015816458.1">
    <property type="nucleotide sequence ID" value="NC_013009.1"/>
</dbReference>
<organism evidence="15 16">
    <name type="scientific">Neorickettsia risticii (strain Illinois)</name>
    <dbReference type="NCBI Taxonomy" id="434131"/>
    <lineage>
        <taxon>Bacteria</taxon>
        <taxon>Pseudomonadati</taxon>
        <taxon>Pseudomonadota</taxon>
        <taxon>Alphaproteobacteria</taxon>
        <taxon>Rickettsiales</taxon>
        <taxon>Anaplasmataceae</taxon>
        <taxon>Neorickettsia</taxon>
    </lineage>
</organism>
<reference evidence="15 16" key="1">
    <citation type="journal article" date="2009" name="Nucleic Acids Res.">
        <title>Analysis of complete genome sequence of Neorickettsia risticii: causative agent of Potomac horse fever.</title>
        <authorList>
            <person name="Lin M."/>
            <person name="Zhang C."/>
            <person name="Gibson K."/>
            <person name="Rikihisa Y."/>
        </authorList>
    </citation>
    <scope>NUCLEOTIDE SEQUENCE [LARGE SCALE GENOMIC DNA]</scope>
    <source>
        <strain evidence="15 16">Illinois</strain>
    </source>
</reference>
<evidence type="ECO:0000256" key="12">
    <source>
        <dbReference type="ARBA" id="ARBA00047715"/>
    </source>
</evidence>
<evidence type="ECO:0000256" key="1">
    <source>
        <dbReference type="ARBA" id="ARBA00001933"/>
    </source>
</evidence>
<keyword evidence="9 13" id="KW-0663">Pyridoxal phosphate</keyword>
<keyword evidence="7 15" id="KW-0808">Transferase</keyword>
<evidence type="ECO:0000256" key="3">
    <source>
        <dbReference type="ARBA" id="ARBA00010008"/>
    </source>
</evidence>
<dbReference type="GO" id="GO:0009102">
    <property type="term" value="P:biotin biosynthetic process"/>
    <property type="evidence" value="ECO:0007669"/>
    <property type="project" value="UniProtKB-KW"/>
</dbReference>
<keyword evidence="15" id="KW-0012">Acyltransferase</keyword>
<dbReference type="Proteomes" id="UP000001627">
    <property type="component" value="Chromosome"/>
</dbReference>
<dbReference type="KEGG" id="nri:NRI_0585"/>
<dbReference type="InterPro" id="IPR004839">
    <property type="entry name" value="Aminotransferase_I/II_large"/>
</dbReference>
<dbReference type="InterPro" id="IPR050087">
    <property type="entry name" value="AON_synthase_class-II"/>
</dbReference>
<dbReference type="Gene3D" id="3.90.1150.10">
    <property type="entry name" value="Aspartate Aminotransferase, domain 1"/>
    <property type="match status" value="1"/>
</dbReference>
<accession>C6V596</accession>
<evidence type="ECO:0000256" key="10">
    <source>
        <dbReference type="ARBA" id="ARBA00032610"/>
    </source>
</evidence>
<evidence type="ECO:0000256" key="13">
    <source>
        <dbReference type="RuleBase" id="RU003693"/>
    </source>
</evidence>
<proteinExistence type="inferred from homology"/>
<dbReference type="PANTHER" id="PTHR13693:SF100">
    <property type="entry name" value="8-AMINO-7-OXONONANOATE SYNTHASE"/>
    <property type="match status" value="1"/>
</dbReference>
<dbReference type="STRING" id="434131.NRI_0585"/>
<gene>
    <name evidence="15" type="primary">bioF</name>
    <name evidence="15" type="ordered locus">NRI_0585</name>
</gene>
<dbReference type="InterPro" id="IPR015424">
    <property type="entry name" value="PyrdxlP-dep_Trfase"/>
</dbReference>
<dbReference type="OrthoDB" id="9807157at2"/>
<dbReference type="AlphaFoldDB" id="C6V596"/>
<dbReference type="GO" id="GO:0030170">
    <property type="term" value="F:pyridoxal phosphate binding"/>
    <property type="evidence" value="ECO:0007669"/>
    <property type="project" value="InterPro"/>
</dbReference>
<comment type="cofactor">
    <cofactor evidence="1 13">
        <name>pyridoxal 5'-phosphate</name>
        <dbReference type="ChEBI" id="CHEBI:597326"/>
    </cofactor>
</comment>
<dbReference type="InterPro" id="IPR015422">
    <property type="entry name" value="PyrdxlP-dep_Trfase_small"/>
</dbReference>
<keyword evidence="8" id="KW-0093">Biotin biosynthesis</keyword>
<evidence type="ECO:0000256" key="5">
    <source>
        <dbReference type="ARBA" id="ARBA00013187"/>
    </source>
</evidence>
<evidence type="ECO:0000256" key="6">
    <source>
        <dbReference type="ARBA" id="ARBA00017999"/>
    </source>
</evidence>
<dbReference type="SUPFAM" id="SSF53383">
    <property type="entry name" value="PLP-dependent transferases"/>
    <property type="match status" value="1"/>
</dbReference>
<protein>
    <recommendedName>
        <fullName evidence="6">5-aminolevulinate synthase</fullName>
        <ecNumber evidence="5">2.3.1.47</ecNumber>
    </recommendedName>
    <alternativeName>
        <fullName evidence="10">7-keto-8-amino-pelargonic acid synthase</fullName>
    </alternativeName>
    <alternativeName>
        <fullName evidence="11">8-amino-7-ketopelargonate synthase</fullName>
    </alternativeName>
</protein>
<evidence type="ECO:0000256" key="9">
    <source>
        <dbReference type="ARBA" id="ARBA00022898"/>
    </source>
</evidence>
<evidence type="ECO:0000313" key="15">
    <source>
        <dbReference type="EMBL" id="ACT69571.1"/>
    </source>
</evidence>
<evidence type="ECO:0000256" key="7">
    <source>
        <dbReference type="ARBA" id="ARBA00022679"/>
    </source>
</evidence>
<evidence type="ECO:0000256" key="8">
    <source>
        <dbReference type="ARBA" id="ARBA00022756"/>
    </source>
</evidence>
<evidence type="ECO:0000259" key="14">
    <source>
        <dbReference type="Pfam" id="PF00155"/>
    </source>
</evidence>
<comment type="catalytic activity">
    <reaction evidence="12">
        <text>6-carboxyhexanoyl-[ACP] + L-alanine + H(+) = (8S)-8-amino-7-oxononanoate + holo-[ACP] + CO2</text>
        <dbReference type="Rhea" id="RHEA:42288"/>
        <dbReference type="Rhea" id="RHEA-COMP:9685"/>
        <dbReference type="Rhea" id="RHEA-COMP:9955"/>
        <dbReference type="ChEBI" id="CHEBI:15378"/>
        <dbReference type="ChEBI" id="CHEBI:16526"/>
        <dbReference type="ChEBI" id="CHEBI:57972"/>
        <dbReference type="ChEBI" id="CHEBI:64479"/>
        <dbReference type="ChEBI" id="CHEBI:78846"/>
        <dbReference type="ChEBI" id="CHEBI:149468"/>
        <dbReference type="EC" id="2.3.1.47"/>
    </reaction>
</comment>
<dbReference type="PROSITE" id="PS00599">
    <property type="entry name" value="AA_TRANSFER_CLASS_2"/>
    <property type="match status" value="1"/>
</dbReference>
<dbReference type="EC" id="2.3.1.47" evidence="5"/>
<dbReference type="InterPro" id="IPR001917">
    <property type="entry name" value="Aminotrans_II_pyridoxalP_BS"/>
</dbReference>
<feature type="domain" description="Aminotransferase class I/classII large" evidence="14">
    <location>
        <begin position="35"/>
        <end position="382"/>
    </location>
</feature>
<dbReference type="InterPro" id="IPR015421">
    <property type="entry name" value="PyrdxlP-dep_Trfase_major"/>
</dbReference>
<dbReference type="PANTHER" id="PTHR13693">
    <property type="entry name" value="CLASS II AMINOTRANSFERASE/8-AMINO-7-OXONONANOATE SYNTHASE"/>
    <property type="match status" value="1"/>
</dbReference>
<name>C6V596_NEORI</name>
<evidence type="ECO:0000256" key="4">
    <source>
        <dbReference type="ARBA" id="ARBA00011738"/>
    </source>
</evidence>
<dbReference type="GO" id="GO:0008710">
    <property type="term" value="F:8-amino-7-oxononanoate synthase activity"/>
    <property type="evidence" value="ECO:0007669"/>
    <property type="project" value="UniProtKB-EC"/>
</dbReference>
<evidence type="ECO:0000256" key="2">
    <source>
        <dbReference type="ARBA" id="ARBA00004746"/>
    </source>
</evidence>
<comment type="subunit">
    <text evidence="4">Homodimer.</text>
</comment>
<comment type="similarity">
    <text evidence="3">Belongs to the class-II pyridoxal-phosphate-dependent aminotransferase family. BioF subfamily.</text>
</comment>